<dbReference type="EMBL" id="BSXT01018886">
    <property type="protein sequence ID" value="GMG15509.1"/>
    <property type="molecule type" value="Genomic_DNA"/>
</dbReference>
<dbReference type="AlphaFoldDB" id="A0A9W6YP40"/>
<protein>
    <submittedName>
        <fullName evidence="1">Unnamed protein product</fullName>
    </submittedName>
</protein>
<accession>A0A9W6YP40</accession>
<sequence>MKCASVTCSWTELTITDPCVVCGRGVHQLCSNELYDGGSLSERFCSAPCLYQWKTVTSPGPASVPIESEIRDLRDSISQDTVLSTSQASSVPLSQQNDYTSQYPSDTSVVDLAVASTASSITSSSPSNSLVDAFGIPLEHANFCQPTGRHDIWKVSHRLTRPCTKSNGQVAPPYTHVCLLCAQQLTSSPFSAPDA</sequence>
<proteinExistence type="predicted"/>
<comment type="caution">
    <text evidence="1">The sequence shown here is derived from an EMBL/GenBank/DDBJ whole genome shotgun (WGS) entry which is preliminary data.</text>
</comment>
<evidence type="ECO:0000313" key="1">
    <source>
        <dbReference type="EMBL" id="GMG15509.1"/>
    </source>
</evidence>
<evidence type="ECO:0000313" key="2">
    <source>
        <dbReference type="Proteomes" id="UP001165121"/>
    </source>
</evidence>
<keyword evidence="2" id="KW-1185">Reference proteome</keyword>
<organism evidence="1 2">
    <name type="scientific">Phytophthora fragariaefolia</name>
    <dbReference type="NCBI Taxonomy" id="1490495"/>
    <lineage>
        <taxon>Eukaryota</taxon>
        <taxon>Sar</taxon>
        <taxon>Stramenopiles</taxon>
        <taxon>Oomycota</taxon>
        <taxon>Peronosporomycetes</taxon>
        <taxon>Peronosporales</taxon>
        <taxon>Peronosporaceae</taxon>
        <taxon>Phytophthora</taxon>
    </lineage>
</organism>
<dbReference type="OrthoDB" id="117394at2759"/>
<reference evidence="1" key="1">
    <citation type="submission" date="2023-04" db="EMBL/GenBank/DDBJ databases">
        <title>Phytophthora fragariaefolia NBRC 109709.</title>
        <authorList>
            <person name="Ichikawa N."/>
            <person name="Sato H."/>
            <person name="Tonouchi N."/>
        </authorList>
    </citation>
    <scope>NUCLEOTIDE SEQUENCE</scope>
    <source>
        <strain evidence="1">NBRC 109709</strain>
    </source>
</reference>
<dbReference type="Proteomes" id="UP001165121">
    <property type="component" value="Unassembled WGS sequence"/>
</dbReference>
<name>A0A9W6YP40_9STRA</name>
<gene>
    <name evidence="1" type="ORF">Pfra01_002947100</name>
</gene>